<keyword evidence="3" id="KW-1185">Reference proteome</keyword>
<sequence length="281" mass="31301">MSGLGFIKNALKLSVLKSANNAIRPGKQWTRNAWRFSPAGNRLFNNPVGLKNSDCTCIVRNASTKGSGFVRSKATAPKVLELTPGEKELADFLNEEISAEKKLQKAKLLPSEFDGFKVKTEGAEVTLYKEVGNEVIEVNFNVNHSVDMDVEPDVDPSMDKPEMGEMKSRPTFEVELKRGGKTLGFTCSIVSPSATSHQQQETDDLFSIDEVVMYDGEWKESNYAVSGEVIDGTLYDLLMNMLEDKGISNEFVEKLTEFSTAYEHKSYISLLENVQQFVSEK</sequence>
<dbReference type="FunFam" id="3.10.280.10:FF:000005">
    <property type="entry name" value="Glycoprotein gC1qBP, putative"/>
    <property type="match status" value="1"/>
</dbReference>
<dbReference type="PANTHER" id="PTHR10826:SF1">
    <property type="entry name" value="COMPLEMENT COMPONENT 1 Q SUBCOMPONENT-BINDING PROTEIN, MITOCHONDRIAL"/>
    <property type="match status" value="1"/>
</dbReference>
<dbReference type="CTD" id="37006"/>
<dbReference type="GO" id="GO:0005759">
    <property type="term" value="C:mitochondrial matrix"/>
    <property type="evidence" value="ECO:0007669"/>
    <property type="project" value="InterPro"/>
</dbReference>
<proteinExistence type="inferred from homology"/>
<reference evidence="2" key="1">
    <citation type="submission" date="2022-01" db="UniProtKB">
        <authorList>
            <consortium name="EnsemblMetazoa"/>
        </authorList>
    </citation>
    <scope>IDENTIFICATION</scope>
</reference>
<dbReference type="EnsemblMetazoa" id="XM_014385147.2">
    <property type="protein sequence ID" value="XP_014240633.1"/>
    <property type="gene ID" value="LOC106661622"/>
</dbReference>
<dbReference type="AlphaFoldDB" id="A0A8I6TD15"/>
<dbReference type="GO" id="GO:0042256">
    <property type="term" value="P:cytosolic ribosome assembly"/>
    <property type="evidence" value="ECO:0007669"/>
    <property type="project" value="TreeGrafter"/>
</dbReference>
<dbReference type="InterPro" id="IPR036561">
    <property type="entry name" value="MAM33_sf"/>
</dbReference>
<dbReference type="GeneID" id="106661622"/>
<organism evidence="2 3">
    <name type="scientific">Cimex lectularius</name>
    <name type="common">Bed bug</name>
    <name type="synonym">Acanthia lectularia</name>
    <dbReference type="NCBI Taxonomy" id="79782"/>
    <lineage>
        <taxon>Eukaryota</taxon>
        <taxon>Metazoa</taxon>
        <taxon>Ecdysozoa</taxon>
        <taxon>Arthropoda</taxon>
        <taxon>Hexapoda</taxon>
        <taxon>Insecta</taxon>
        <taxon>Pterygota</taxon>
        <taxon>Neoptera</taxon>
        <taxon>Paraneoptera</taxon>
        <taxon>Hemiptera</taxon>
        <taxon>Heteroptera</taxon>
        <taxon>Panheteroptera</taxon>
        <taxon>Cimicomorpha</taxon>
        <taxon>Cimicidae</taxon>
        <taxon>Cimex</taxon>
    </lineage>
</organism>
<evidence type="ECO:0000313" key="2">
    <source>
        <dbReference type="EnsemblMetazoa" id="XP_014240633.1"/>
    </source>
</evidence>
<name>A0A8I6TD15_CIMLE</name>
<dbReference type="Pfam" id="PF02330">
    <property type="entry name" value="MAM33"/>
    <property type="match status" value="1"/>
</dbReference>
<dbReference type="RefSeq" id="XP_014240633.1">
    <property type="nucleotide sequence ID" value="XM_014385147.2"/>
</dbReference>
<evidence type="ECO:0000313" key="3">
    <source>
        <dbReference type="Proteomes" id="UP000494040"/>
    </source>
</evidence>
<evidence type="ECO:0008006" key="4">
    <source>
        <dbReference type="Google" id="ProtNLM"/>
    </source>
</evidence>
<dbReference type="OrthoDB" id="278212at2759"/>
<dbReference type="Gene3D" id="3.10.280.10">
    <property type="entry name" value="Mitochondrial glycoprotein"/>
    <property type="match status" value="1"/>
</dbReference>
<dbReference type="Proteomes" id="UP000494040">
    <property type="component" value="Unassembled WGS sequence"/>
</dbReference>
<accession>A0A8I6TD15</accession>
<evidence type="ECO:0000256" key="1">
    <source>
        <dbReference type="ARBA" id="ARBA00005457"/>
    </source>
</evidence>
<dbReference type="SUPFAM" id="SSF54529">
    <property type="entry name" value="Mitochondrial glycoprotein MAM33-like"/>
    <property type="match status" value="1"/>
</dbReference>
<comment type="similarity">
    <text evidence="1">Belongs to the MAM33 family.</text>
</comment>
<dbReference type="PANTHER" id="PTHR10826">
    <property type="entry name" value="COMPLEMENT COMPONENT 1"/>
    <property type="match status" value="1"/>
</dbReference>
<dbReference type="InterPro" id="IPR003428">
    <property type="entry name" value="MAM33"/>
</dbReference>
<protein>
    <recommendedName>
        <fullName evidence="4">Complement component 1 Q subcomponent-binding protein, mitochondrial</fullName>
    </recommendedName>
</protein>